<dbReference type="EMBL" id="JAAGLU010000065">
    <property type="protein sequence ID" value="NEC92305.1"/>
    <property type="molecule type" value="Genomic_DNA"/>
</dbReference>
<dbReference type="RefSeq" id="WP_164323836.1">
    <property type="nucleotide sequence ID" value="NZ_JAAGLU010000065.1"/>
</dbReference>
<accession>A0A6B3C671</accession>
<sequence>MSATTELDKERRYLRPVRATIISDDPDGVHLAVCSWLPMFDEWATGPVICAESMRQGPLPEGPEVTCTRCPEGRPKYERIPAPGYRPADDDPEVLRAGADKAEAAVKRVLELALADDVDDPSWRAPGAVVPGRIRLAVAGEQEGQR</sequence>
<evidence type="ECO:0000313" key="1">
    <source>
        <dbReference type="EMBL" id="NEC92305.1"/>
    </source>
</evidence>
<comment type="caution">
    <text evidence="1">The sequence shown here is derived from an EMBL/GenBank/DDBJ whole genome shotgun (WGS) entry which is preliminary data.</text>
</comment>
<organism evidence="1">
    <name type="scientific">Streptomyces sp. SID12501</name>
    <dbReference type="NCBI Taxonomy" id="2706042"/>
    <lineage>
        <taxon>Bacteria</taxon>
        <taxon>Bacillati</taxon>
        <taxon>Actinomycetota</taxon>
        <taxon>Actinomycetes</taxon>
        <taxon>Kitasatosporales</taxon>
        <taxon>Streptomycetaceae</taxon>
        <taxon>Streptomyces</taxon>
    </lineage>
</organism>
<name>A0A6B3C671_9ACTN</name>
<proteinExistence type="predicted"/>
<dbReference type="AlphaFoldDB" id="A0A6B3C671"/>
<gene>
    <name evidence="1" type="ORF">G3I71_42570</name>
</gene>
<protein>
    <submittedName>
        <fullName evidence="1">Uncharacterized protein</fullName>
    </submittedName>
</protein>
<reference evidence="1" key="1">
    <citation type="submission" date="2020-01" db="EMBL/GenBank/DDBJ databases">
        <title>Insect and environment-associated Actinomycetes.</title>
        <authorList>
            <person name="Currrie C."/>
            <person name="Chevrette M."/>
            <person name="Carlson C."/>
            <person name="Stubbendieck R."/>
            <person name="Wendt-Pienkowski E."/>
        </authorList>
    </citation>
    <scope>NUCLEOTIDE SEQUENCE</scope>
    <source>
        <strain evidence="1">SID12501</strain>
    </source>
</reference>